<protein>
    <recommendedName>
        <fullName evidence="4">Competence protein ComGF</fullName>
    </recommendedName>
</protein>
<dbReference type="AlphaFoldDB" id="A0A0X8GZM0"/>
<dbReference type="Proteomes" id="UP000063781">
    <property type="component" value="Chromosome"/>
</dbReference>
<dbReference type="EMBL" id="CP013213">
    <property type="protein sequence ID" value="AMC93353.1"/>
    <property type="molecule type" value="Genomic_DNA"/>
</dbReference>
<keyword evidence="1" id="KW-0812">Transmembrane</keyword>
<accession>A0A0X8GZM0</accession>
<sequence>MKRGYTLVNYLLGLFCVMVLLHVSSLILRILINHNTPFIAQNELFELQILNLYTKTNAVTCDKSLLTIDESEIVFDRERIIKRPGYEILLQDVQSIEFSCSNPIKLIYVYKGNRYELSFEKPKG</sequence>
<dbReference type="KEGG" id="erl:AOC36_04985"/>
<dbReference type="OrthoDB" id="1654557at2"/>
<keyword evidence="3" id="KW-1185">Reference proteome</keyword>
<keyword evidence="1" id="KW-0472">Membrane</keyword>
<name>A0A0X8GZM0_9FIRM</name>
<evidence type="ECO:0008006" key="4">
    <source>
        <dbReference type="Google" id="ProtNLM"/>
    </source>
</evidence>
<evidence type="ECO:0000256" key="1">
    <source>
        <dbReference type="SAM" id="Phobius"/>
    </source>
</evidence>
<keyword evidence="1" id="KW-1133">Transmembrane helix</keyword>
<reference evidence="2 3" key="1">
    <citation type="submission" date="2015-10" db="EMBL/GenBank/DDBJ databases">
        <title>Erysipelothrix larvae sp. LV19 isolated from the larval gut of the rhinoceros beetle, Trypoxylus dichotomus.</title>
        <authorList>
            <person name="Lim S."/>
            <person name="Kim B.-C."/>
        </authorList>
    </citation>
    <scope>NUCLEOTIDE SEQUENCE [LARGE SCALE GENOMIC DNA]</scope>
    <source>
        <strain evidence="2 3">LV19</strain>
    </source>
</reference>
<feature type="transmembrane region" description="Helical" evidence="1">
    <location>
        <begin position="7"/>
        <end position="32"/>
    </location>
</feature>
<gene>
    <name evidence="2" type="ORF">AOC36_04985</name>
</gene>
<evidence type="ECO:0000313" key="3">
    <source>
        <dbReference type="Proteomes" id="UP000063781"/>
    </source>
</evidence>
<dbReference type="STRING" id="1514105.AOC36_04985"/>
<organism evidence="2 3">
    <name type="scientific">Erysipelothrix larvae</name>
    <dbReference type="NCBI Taxonomy" id="1514105"/>
    <lineage>
        <taxon>Bacteria</taxon>
        <taxon>Bacillati</taxon>
        <taxon>Bacillota</taxon>
        <taxon>Erysipelotrichia</taxon>
        <taxon>Erysipelotrichales</taxon>
        <taxon>Erysipelotrichaceae</taxon>
        <taxon>Erysipelothrix</taxon>
    </lineage>
</organism>
<proteinExistence type="predicted"/>
<evidence type="ECO:0000313" key="2">
    <source>
        <dbReference type="EMBL" id="AMC93353.1"/>
    </source>
</evidence>